<dbReference type="GO" id="GO:0005634">
    <property type="term" value="C:nucleus"/>
    <property type="evidence" value="ECO:0007669"/>
    <property type="project" value="UniProtKB-SubCell"/>
</dbReference>
<dbReference type="PROSITE" id="PS50082">
    <property type="entry name" value="WD_REPEATS_2"/>
    <property type="match status" value="3"/>
</dbReference>
<dbReference type="InterPro" id="IPR001680">
    <property type="entry name" value="WD40_rpt"/>
</dbReference>
<dbReference type="OrthoDB" id="27911at2759"/>
<dbReference type="SMART" id="SM00320">
    <property type="entry name" value="WD40"/>
    <property type="match status" value="10"/>
</dbReference>
<evidence type="ECO:0000256" key="4">
    <source>
        <dbReference type="ARBA" id="ARBA00005881"/>
    </source>
</evidence>
<evidence type="ECO:0000256" key="6">
    <source>
        <dbReference type="ARBA" id="ARBA00022490"/>
    </source>
</evidence>
<keyword evidence="7 11" id="KW-0853">WD repeat</keyword>
<comment type="pathway">
    <text evidence="3">tRNA modification; 5-methoxycarbonylmethyl-2-thiouridine-tRNA biosynthesis.</text>
</comment>
<keyword evidence="6" id="KW-0963">Cytoplasm</keyword>
<sequence length="816" mass="90423">MMAASLNNVVVGTNYTSVGCNRTPHALDWGNNDLVCFASSRAVAVYDPKFAGNHGKILHTLYEHQDRVNCVRWIQDGQQSPEKEFVSGSVDKTVTVWSCSKTSSGVDCSKVSKLTGLEASVNSVDGFYWKYKDNIATVVVAVGGDQICVWLRENFDGEWRVLQKFSSKPVLMFDCVVNLLPGCQVPLLACAGDDGSVQLLNFQTLEGDLSCVRTMKVPGHEDWIRALAFTVEDGGDLLLASAAQDTLIRVWRISPEVSKDQSQSDNSKLALQSNQGEFSVIFQKEHKFKCQLETVLQGHENWVYGLHWQSPVLKDGIRTNPLRLLSCSMDKTMTIWGVDPSSGIWYDQVRVGEIGGNTLGLYGCRFGNQGTSILAHGYQGALHLWHDVEVGQWIPGVVCSGHFDSVEDFIWDPSGDFAITVSVDQTSRLHAPWIQESNQEVTWHEISRPQIHGYDLSCIASLGRFRFASGAEEKVIRVFEAPHNFLENFSRICRIDQPLPELQGAPQGAAVPALGLSNKPVYQTEEPKVPKVTHSKSDLYAENHFTPTLLIAPPTEETLLQNTLWPEVQKLYGHGYELFSLAADPQCQLLVSSSKAQKAEHASIIIWDTSDWSLIGKLEAHALTVSQMAFSPDGLKLVSVSRDRNWAVHEKVQTEEGKFTLKTVAKGSGGSRILWSCHWTPDSRYFLTGSRDKRVIVWEPTVIDDVSSYRISGQPLECADSVTAVACSPNVLSNGFYLVAIGLDGGQILFYTWNPLPSDSAPQWNILTSLNQSQAHHMTVKRLRFRPVHGTADDQTLQLASCGADNTFKIFNLAFK</sequence>
<keyword evidence="8" id="KW-0819">tRNA processing</keyword>
<reference evidence="12" key="1">
    <citation type="submission" date="2021-11" db="EMBL/GenBank/DDBJ databases">
        <authorList>
            <person name="Schell T."/>
        </authorList>
    </citation>
    <scope>NUCLEOTIDE SEQUENCE</scope>
    <source>
        <strain evidence="12">M5</strain>
    </source>
</reference>
<dbReference type="GO" id="GO:0005737">
    <property type="term" value="C:cytoplasm"/>
    <property type="evidence" value="ECO:0007669"/>
    <property type="project" value="UniProtKB-SubCell"/>
</dbReference>
<name>A0A8J2RQV9_9CRUS</name>
<comment type="caution">
    <text evidence="12">The sequence shown here is derived from an EMBL/GenBank/DDBJ whole genome shotgun (WGS) entry which is preliminary data.</text>
</comment>
<dbReference type="FunFam" id="2.130.10.10:FF:002203">
    <property type="entry name" value="Probable elongator complex protein 2"/>
    <property type="match status" value="1"/>
</dbReference>
<evidence type="ECO:0000256" key="10">
    <source>
        <dbReference type="ARBA" id="ARBA00023242"/>
    </source>
</evidence>
<feature type="repeat" description="WD" evidence="11">
    <location>
        <begin position="61"/>
        <end position="98"/>
    </location>
</feature>
<dbReference type="InterPro" id="IPR036322">
    <property type="entry name" value="WD40_repeat_dom_sf"/>
</dbReference>
<dbReference type="SUPFAM" id="SSF50998">
    <property type="entry name" value="Quinoprotein alcohol dehydrogenase-like"/>
    <property type="match status" value="1"/>
</dbReference>
<evidence type="ECO:0000256" key="5">
    <source>
        <dbReference type="ARBA" id="ARBA00020267"/>
    </source>
</evidence>
<keyword evidence="13" id="KW-1185">Reference proteome</keyword>
<dbReference type="Proteomes" id="UP000789390">
    <property type="component" value="Unassembled WGS sequence"/>
</dbReference>
<evidence type="ECO:0000313" key="13">
    <source>
        <dbReference type="Proteomes" id="UP000789390"/>
    </source>
</evidence>
<dbReference type="Gene3D" id="2.130.10.10">
    <property type="entry name" value="YVTN repeat-like/Quinoprotein amine dehydrogenase"/>
    <property type="match status" value="4"/>
</dbReference>
<dbReference type="PANTHER" id="PTHR44111">
    <property type="entry name" value="ELONGATOR COMPLEX PROTEIN 2"/>
    <property type="match status" value="1"/>
</dbReference>
<dbReference type="InterPro" id="IPR015943">
    <property type="entry name" value="WD40/YVTN_repeat-like_dom_sf"/>
</dbReference>
<dbReference type="FunFam" id="2.130.10.10:FF:003299">
    <property type="entry name" value="Putative elongator complex protein 2-like Protein"/>
    <property type="match status" value="1"/>
</dbReference>
<feature type="repeat" description="WD" evidence="11">
    <location>
        <begin position="217"/>
        <end position="254"/>
    </location>
</feature>
<dbReference type="SUPFAM" id="SSF50978">
    <property type="entry name" value="WD40 repeat-like"/>
    <property type="match status" value="1"/>
</dbReference>
<evidence type="ECO:0000313" key="12">
    <source>
        <dbReference type="EMBL" id="CAH0101206.1"/>
    </source>
</evidence>
<feature type="repeat" description="WD" evidence="11">
    <location>
        <begin position="679"/>
        <end position="699"/>
    </location>
</feature>
<evidence type="ECO:0000256" key="11">
    <source>
        <dbReference type="PROSITE-ProRule" id="PRU00221"/>
    </source>
</evidence>
<evidence type="ECO:0000256" key="7">
    <source>
        <dbReference type="ARBA" id="ARBA00022574"/>
    </source>
</evidence>
<gene>
    <name evidence="12" type="ORF">DGAL_LOCUS3534</name>
</gene>
<dbReference type="InterPro" id="IPR037289">
    <property type="entry name" value="Elp2"/>
</dbReference>
<keyword evidence="9" id="KW-0677">Repeat</keyword>
<organism evidence="12 13">
    <name type="scientific">Daphnia galeata</name>
    <dbReference type="NCBI Taxonomy" id="27404"/>
    <lineage>
        <taxon>Eukaryota</taxon>
        <taxon>Metazoa</taxon>
        <taxon>Ecdysozoa</taxon>
        <taxon>Arthropoda</taxon>
        <taxon>Crustacea</taxon>
        <taxon>Branchiopoda</taxon>
        <taxon>Diplostraca</taxon>
        <taxon>Cladocera</taxon>
        <taxon>Anomopoda</taxon>
        <taxon>Daphniidae</taxon>
        <taxon>Daphnia</taxon>
    </lineage>
</organism>
<evidence type="ECO:0000256" key="2">
    <source>
        <dbReference type="ARBA" id="ARBA00004496"/>
    </source>
</evidence>
<dbReference type="AlphaFoldDB" id="A0A8J2RQV9"/>
<dbReference type="GO" id="GO:0033588">
    <property type="term" value="C:elongator holoenzyme complex"/>
    <property type="evidence" value="ECO:0007669"/>
    <property type="project" value="InterPro"/>
</dbReference>
<comment type="similarity">
    <text evidence="4">Belongs to the WD repeat ELP2 family.</text>
</comment>
<evidence type="ECO:0000256" key="3">
    <source>
        <dbReference type="ARBA" id="ARBA00005043"/>
    </source>
</evidence>
<keyword evidence="10" id="KW-0539">Nucleus</keyword>
<evidence type="ECO:0000256" key="8">
    <source>
        <dbReference type="ARBA" id="ARBA00022694"/>
    </source>
</evidence>
<evidence type="ECO:0000256" key="9">
    <source>
        <dbReference type="ARBA" id="ARBA00022737"/>
    </source>
</evidence>
<dbReference type="PANTHER" id="PTHR44111:SF1">
    <property type="entry name" value="ELONGATOR COMPLEX PROTEIN 2"/>
    <property type="match status" value="1"/>
</dbReference>
<dbReference type="GO" id="GO:0002098">
    <property type="term" value="P:tRNA wobble uridine modification"/>
    <property type="evidence" value="ECO:0007669"/>
    <property type="project" value="InterPro"/>
</dbReference>
<dbReference type="Pfam" id="PF00400">
    <property type="entry name" value="WD40"/>
    <property type="match status" value="5"/>
</dbReference>
<evidence type="ECO:0000256" key="1">
    <source>
        <dbReference type="ARBA" id="ARBA00004123"/>
    </source>
</evidence>
<dbReference type="EMBL" id="CAKKLH010000054">
    <property type="protein sequence ID" value="CAH0101206.1"/>
    <property type="molecule type" value="Genomic_DNA"/>
</dbReference>
<dbReference type="UniPathway" id="UPA00988"/>
<dbReference type="InterPro" id="IPR011047">
    <property type="entry name" value="Quinoprotein_ADH-like_sf"/>
</dbReference>
<comment type="subcellular location">
    <subcellularLocation>
        <location evidence="2">Cytoplasm</location>
    </subcellularLocation>
    <subcellularLocation>
        <location evidence="1">Nucleus</location>
    </subcellularLocation>
</comment>
<accession>A0A8J2RQV9</accession>
<proteinExistence type="inferred from homology"/>
<protein>
    <recommendedName>
        <fullName evidence="5">Elongator complex protein 2</fullName>
    </recommendedName>
</protein>